<dbReference type="GO" id="GO:0051536">
    <property type="term" value="F:iron-sulfur cluster binding"/>
    <property type="evidence" value="ECO:0007669"/>
    <property type="project" value="UniProtKB-KW"/>
</dbReference>
<dbReference type="GO" id="GO:0050418">
    <property type="term" value="F:hydroxylamine reductase activity"/>
    <property type="evidence" value="ECO:0007669"/>
    <property type="project" value="TreeGrafter"/>
</dbReference>
<gene>
    <name evidence="4" type="ORF">HWA77_22775</name>
</gene>
<dbReference type="PANTHER" id="PTHR30109">
    <property type="entry name" value="HYDROXYLAMINE REDUCTASE"/>
    <property type="match status" value="1"/>
</dbReference>
<keyword evidence="3" id="KW-0411">Iron-sulfur</keyword>
<evidence type="ECO:0000256" key="3">
    <source>
        <dbReference type="ARBA" id="ARBA00023014"/>
    </source>
</evidence>
<dbReference type="EMBL" id="JABXOR010001468">
    <property type="protein sequence ID" value="NVP03037.1"/>
    <property type="molecule type" value="Genomic_DNA"/>
</dbReference>
<comment type="caution">
    <text evidence="4">The sequence shown here is derived from an EMBL/GenBank/DDBJ whole genome shotgun (WGS) entry which is preliminary data.</text>
</comment>
<sequence length="198" mass="21530">MSNLAMFCHQCSMAQTGGCGSTGKTQGTCGKDENLSRLQDIMIFGLKGLSAYRTHANDLGANTKSVDDVIAETLYFTLTNVNFSFDQHIAQLMKIGGAGSEMMSILGEAHHARLGVPTPVCVPQNQAEGKGILVTGHDLDLLERLLIATEGTGINVYTHSEMLPAHGYPELRKYSHLKGNVGKAWFDQKQLFQKWNGT</sequence>
<dbReference type="Gene3D" id="1.20.1270.20">
    <property type="match status" value="1"/>
</dbReference>
<dbReference type="InterPro" id="IPR011254">
    <property type="entry name" value="Prismane-like_sf"/>
</dbReference>
<dbReference type="GO" id="GO:0042542">
    <property type="term" value="P:response to hydrogen peroxide"/>
    <property type="evidence" value="ECO:0007669"/>
    <property type="project" value="TreeGrafter"/>
</dbReference>
<dbReference type="Gene3D" id="3.40.50.2030">
    <property type="match status" value="1"/>
</dbReference>
<protein>
    <submittedName>
        <fullName evidence="4">Hydroxylamine reductase</fullName>
    </submittedName>
</protein>
<dbReference type="InterPro" id="IPR004137">
    <property type="entry name" value="HCP/CODH"/>
</dbReference>
<proteinExistence type="predicted"/>
<dbReference type="InterPro" id="IPR016099">
    <property type="entry name" value="Prismane-like_a/b-sand"/>
</dbReference>
<evidence type="ECO:0000313" key="5">
    <source>
        <dbReference type="Proteomes" id="UP000533429"/>
    </source>
</evidence>
<dbReference type="AlphaFoldDB" id="A0A850QTI4"/>
<dbReference type="PANTHER" id="PTHR30109:SF0">
    <property type="entry name" value="HYDROXYLAMINE REDUCTASE"/>
    <property type="match status" value="1"/>
</dbReference>
<dbReference type="InterPro" id="IPR016100">
    <property type="entry name" value="Prismane_a-bundle"/>
</dbReference>
<name>A0A850QTI4_PHODD</name>
<evidence type="ECO:0000313" key="4">
    <source>
        <dbReference type="EMBL" id="NVP03037.1"/>
    </source>
</evidence>
<feature type="non-terminal residue" evidence="4">
    <location>
        <position position="198"/>
    </location>
</feature>
<dbReference type="Pfam" id="PF03063">
    <property type="entry name" value="Prismane"/>
    <property type="match status" value="2"/>
</dbReference>
<dbReference type="GO" id="GO:0004601">
    <property type="term" value="F:peroxidase activity"/>
    <property type="evidence" value="ECO:0007669"/>
    <property type="project" value="TreeGrafter"/>
</dbReference>
<accession>A0A850QTI4</accession>
<keyword evidence="1" id="KW-0479">Metal-binding</keyword>
<reference evidence="4 5" key="1">
    <citation type="submission" date="2020-06" db="EMBL/GenBank/DDBJ databases">
        <title>Photobacterium damselae subsp. damselae comparative genomics.</title>
        <authorList>
            <person name="Osorio C.R."/>
        </authorList>
    </citation>
    <scope>NUCLEOTIDE SEQUENCE [LARGE SCALE GENOMIC DNA]</scope>
    <source>
        <strain evidence="4 5">TW250/03</strain>
    </source>
</reference>
<evidence type="ECO:0000256" key="2">
    <source>
        <dbReference type="ARBA" id="ARBA00023004"/>
    </source>
</evidence>
<keyword evidence="2" id="KW-0408">Iron</keyword>
<dbReference type="Proteomes" id="UP000533429">
    <property type="component" value="Unassembled WGS sequence"/>
</dbReference>
<dbReference type="GO" id="GO:0046872">
    <property type="term" value="F:metal ion binding"/>
    <property type="evidence" value="ECO:0007669"/>
    <property type="project" value="UniProtKB-KW"/>
</dbReference>
<dbReference type="SUPFAM" id="SSF56821">
    <property type="entry name" value="Prismane protein-like"/>
    <property type="match status" value="1"/>
</dbReference>
<organism evidence="4 5">
    <name type="scientific">Photobacterium damselae subsp. damselae</name>
    <name type="common">Listonella damsela</name>
    <dbReference type="NCBI Taxonomy" id="85581"/>
    <lineage>
        <taxon>Bacteria</taxon>
        <taxon>Pseudomonadati</taxon>
        <taxon>Pseudomonadota</taxon>
        <taxon>Gammaproteobacteria</taxon>
        <taxon>Vibrionales</taxon>
        <taxon>Vibrionaceae</taxon>
        <taxon>Photobacterium</taxon>
    </lineage>
</organism>
<evidence type="ECO:0000256" key="1">
    <source>
        <dbReference type="ARBA" id="ARBA00022723"/>
    </source>
</evidence>